<keyword evidence="10" id="KW-1185">Reference proteome</keyword>
<dbReference type="EC" id="2.1.1.174" evidence="6"/>
<dbReference type="RefSeq" id="WP_116018389.1">
    <property type="nucleotide sequence ID" value="NZ_QUOT01000001.1"/>
</dbReference>
<dbReference type="InterPro" id="IPR007848">
    <property type="entry name" value="Small_mtfrase_dom"/>
</dbReference>
<feature type="domain" description="RlmG N-terminal" evidence="8">
    <location>
        <begin position="7"/>
        <end position="184"/>
    </location>
</feature>
<protein>
    <recommendedName>
        <fullName evidence="6">Ribosomal RNA large subunit methyltransferase G</fullName>
        <ecNumber evidence="6">2.1.1.174</ecNumber>
    </recommendedName>
    <alternativeName>
        <fullName evidence="6">23S rRNA m2G1835 methyltransferase</fullName>
    </alternativeName>
    <alternativeName>
        <fullName evidence="6">rRNA (guanine-N(2)-)-methyltransferase RlmG</fullName>
    </alternativeName>
</protein>
<sequence>MHSPFFFDDKPLRLSRFPVKQVNRSLQAWDATDEYLLSHCQEQNLLAGNKTVLVFNDSFGALACNLTDHQIFSVCDSYLAQQGSQYNLEENELNMNNVQLLSSLDELPTQVDVILYRIPKSNALLSYQLSLIANTYHASTPTFIAGAKAKDIHSSTLKLFEKFLGTTTTSLAKKKSRLVFAQLEKTHNTLAHQDCQWSLAHNDLVMNIHNMAGVFSRESLDIGARFLLEHLPEVKANQQVVDLGCGNGVLGLTLLAQQPAAHITFKDESFMAVASAEQNIAENLPEQLSQCRFNADDCLTTEASNSADVIVCNPPFHQQHATTDHIAWQMFNDAKRVLKPGGELRVIGNRQLGYHIKLQRVFSNCKTIASNKKFVVLSSIKR</sequence>
<keyword evidence="4 6" id="KW-0808">Transferase</keyword>
<keyword evidence="1 6" id="KW-0963">Cytoplasm</keyword>
<dbReference type="Proteomes" id="UP000256899">
    <property type="component" value="Unassembled WGS sequence"/>
</dbReference>
<dbReference type="PIRSF" id="PIRSF037565">
    <property type="entry name" value="RRNA_m2G_Mtase_RsmD_prd"/>
    <property type="match status" value="1"/>
</dbReference>
<dbReference type="GO" id="GO:0052916">
    <property type="term" value="F:23S rRNA (guanine(1835)-N(2))-methyltransferase activity"/>
    <property type="evidence" value="ECO:0007669"/>
    <property type="project" value="UniProtKB-EC"/>
</dbReference>
<dbReference type="EMBL" id="QUOT01000001">
    <property type="protein sequence ID" value="REL32656.1"/>
    <property type="molecule type" value="Genomic_DNA"/>
</dbReference>
<dbReference type="AlphaFoldDB" id="A0A3E0U6U2"/>
<dbReference type="InterPro" id="IPR029063">
    <property type="entry name" value="SAM-dependent_MTases_sf"/>
</dbReference>
<dbReference type="GO" id="GO:0005737">
    <property type="term" value="C:cytoplasm"/>
    <property type="evidence" value="ECO:0007669"/>
    <property type="project" value="UniProtKB-SubCell"/>
</dbReference>
<comment type="caution">
    <text evidence="9">The sequence shown here is derived from an EMBL/GenBank/DDBJ whole genome shotgun (WGS) entry which is preliminary data.</text>
</comment>
<accession>A0A3E0U6U2</accession>
<dbReference type="InterPro" id="IPR046977">
    <property type="entry name" value="RsmC/RlmG"/>
</dbReference>
<dbReference type="PANTHER" id="PTHR47816">
    <property type="entry name" value="RIBOSOMAL RNA SMALL SUBUNIT METHYLTRANSFERASE C"/>
    <property type="match status" value="1"/>
</dbReference>
<dbReference type="InterPro" id="IPR002052">
    <property type="entry name" value="DNA_methylase_N6_adenine_CS"/>
</dbReference>
<comment type="subcellular location">
    <subcellularLocation>
        <location evidence="6">Cytoplasm</location>
    </subcellularLocation>
</comment>
<gene>
    <name evidence="6" type="primary">rlmG</name>
    <name evidence="9" type="ORF">DXX94_07810</name>
</gene>
<evidence type="ECO:0000256" key="5">
    <source>
        <dbReference type="ARBA" id="ARBA00022691"/>
    </source>
</evidence>
<keyword evidence="2 6" id="KW-0698">rRNA processing</keyword>
<evidence type="ECO:0000256" key="6">
    <source>
        <dbReference type="HAMAP-Rule" id="MF_01859"/>
    </source>
</evidence>
<dbReference type="Gene3D" id="3.40.50.150">
    <property type="entry name" value="Vaccinia Virus protein VP39"/>
    <property type="match status" value="2"/>
</dbReference>
<comment type="function">
    <text evidence="6">Specifically methylates the guanine in position 1835 (m2G1835) of 23S rRNA.</text>
</comment>
<comment type="similarity">
    <text evidence="6">Belongs to the methyltransferase superfamily. RlmG family.</text>
</comment>
<dbReference type="Pfam" id="PF26049">
    <property type="entry name" value="RLMG_N"/>
    <property type="match status" value="1"/>
</dbReference>
<evidence type="ECO:0000256" key="4">
    <source>
        <dbReference type="ARBA" id="ARBA00022679"/>
    </source>
</evidence>
<name>A0A3E0U6U2_9GAMM</name>
<evidence type="ECO:0000259" key="8">
    <source>
        <dbReference type="Pfam" id="PF26049"/>
    </source>
</evidence>
<reference evidence="10" key="1">
    <citation type="submission" date="2018-08" db="EMBL/GenBank/DDBJ databases">
        <title>Thalassotalea euphylliae genome.</title>
        <authorList>
            <person name="Summers S."/>
            <person name="Rice S.A."/>
            <person name="Freckelton M.L."/>
            <person name="Nedved B.T."/>
            <person name="Hadfield M.G."/>
        </authorList>
    </citation>
    <scope>NUCLEOTIDE SEQUENCE [LARGE SCALE GENOMIC DNA]</scope>
    <source>
        <strain evidence="10">H3</strain>
    </source>
</reference>
<dbReference type="InterPro" id="IPR017237">
    <property type="entry name" value="RLMG"/>
</dbReference>
<dbReference type="GO" id="GO:0003676">
    <property type="term" value="F:nucleic acid binding"/>
    <property type="evidence" value="ECO:0007669"/>
    <property type="project" value="InterPro"/>
</dbReference>
<evidence type="ECO:0000256" key="2">
    <source>
        <dbReference type="ARBA" id="ARBA00022552"/>
    </source>
</evidence>
<organism evidence="9 10">
    <name type="scientific">Thalassotalea euphylliae</name>
    <dbReference type="NCBI Taxonomy" id="1655234"/>
    <lineage>
        <taxon>Bacteria</taxon>
        <taxon>Pseudomonadati</taxon>
        <taxon>Pseudomonadota</taxon>
        <taxon>Gammaproteobacteria</taxon>
        <taxon>Alteromonadales</taxon>
        <taxon>Colwelliaceae</taxon>
        <taxon>Thalassotalea</taxon>
    </lineage>
</organism>
<keyword evidence="3 6" id="KW-0489">Methyltransferase</keyword>
<dbReference type="PROSITE" id="PS00092">
    <property type="entry name" value="N6_MTASE"/>
    <property type="match status" value="1"/>
</dbReference>
<dbReference type="PANTHER" id="PTHR47816:SF5">
    <property type="entry name" value="RIBOSOMAL RNA LARGE SUBUNIT METHYLTRANSFERASE G"/>
    <property type="match status" value="1"/>
</dbReference>
<dbReference type="CDD" id="cd02440">
    <property type="entry name" value="AdoMet_MTases"/>
    <property type="match status" value="1"/>
</dbReference>
<evidence type="ECO:0000256" key="3">
    <source>
        <dbReference type="ARBA" id="ARBA00022603"/>
    </source>
</evidence>
<evidence type="ECO:0000313" key="10">
    <source>
        <dbReference type="Proteomes" id="UP000256899"/>
    </source>
</evidence>
<evidence type="ECO:0000313" key="9">
    <source>
        <dbReference type="EMBL" id="REL32656.1"/>
    </source>
</evidence>
<evidence type="ECO:0000259" key="7">
    <source>
        <dbReference type="Pfam" id="PF05175"/>
    </source>
</evidence>
<dbReference type="Pfam" id="PF05175">
    <property type="entry name" value="MTS"/>
    <property type="match status" value="1"/>
</dbReference>
<proteinExistence type="inferred from homology"/>
<keyword evidence="5 6" id="KW-0949">S-adenosyl-L-methionine</keyword>
<evidence type="ECO:0000256" key="1">
    <source>
        <dbReference type="ARBA" id="ARBA00022490"/>
    </source>
</evidence>
<feature type="domain" description="Methyltransferase small" evidence="7">
    <location>
        <begin position="206"/>
        <end position="377"/>
    </location>
</feature>
<dbReference type="SUPFAM" id="SSF53335">
    <property type="entry name" value="S-adenosyl-L-methionine-dependent methyltransferases"/>
    <property type="match status" value="1"/>
</dbReference>
<dbReference type="HAMAP" id="MF_01859">
    <property type="entry name" value="23SrRNA_methyltr_G"/>
    <property type="match status" value="1"/>
</dbReference>
<comment type="catalytic activity">
    <reaction evidence="6">
        <text>guanosine(1835) in 23S rRNA + S-adenosyl-L-methionine = N(2)-methylguanosine(1835) in 23S rRNA + S-adenosyl-L-homocysteine + H(+)</text>
        <dbReference type="Rhea" id="RHEA:42744"/>
        <dbReference type="Rhea" id="RHEA-COMP:10217"/>
        <dbReference type="Rhea" id="RHEA-COMP:10218"/>
        <dbReference type="ChEBI" id="CHEBI:15378"/>
        <dbReference type="ChEBI" id="CHEBI:57856"/>
        <dbReference type="ChEBI" id="CHEBI:59789"/>
        <dbReference type="ChEBI" id="CHEBI:74269"/>
        <dbReference type="ChEBI" id="CHEBI:74481"/>
        <dbReference type="EC" id="2.1.1.174"/>
    </reaction>
</comment>
<dbReference type="InterPro" id="IPR058679">
    <property type="entry name" value="RlmG_N"/>
</dbReference>